<dbReference type="GO" id="GO:0017056">
    <property type="term" value="F:structural constituent of nuclear pore"/>
    <property type="evidence" value="ECO:0007669"/>
    <property type="project" value="InterPro"/>
</dbReference>
<evidence type="ECO:0000256" key="6">
    <source>
        <dbReference type="ARBA" id="ARBA00023132"/>
    </source>
</evidence>
<dbReference type="STRING" id="1806994.A0A507CBY6"/>
<reference evidence="10 11" key="1">
    <citation type="journal article" date="2019" name="Sci. Rep.">
        <title>Comparative genomics of chytrid fungi reveal insights into the obligate biotrophic and pathogenic lifestyle of Synchytrium endobioticum.</title>
        <authorList>
            <person name="van de Vossenberg B.T.L.H."/>
            <person name="Warris S."/>
            <person name="Nguyen H.D.T."/>
            <person name="van Gent-Pelzer M.P.E."/>
            <person name="Joly D.L."/>
            <person name="van de Geest H.C."/>
            <person name="Bonants P.J.M."/>
            <person name="Smith D.S."/>
            <person name="Levesque C.A."/>
            <person name="van der Lee T.A.J."/>
        </authorList>
    </citation>
    <scope>NUCLEOTIDE SEQUENCE [LARGE SCALE GENOMIC DNA]</scope>
    <source>
        <strain evidence="10 11">JEL517</strain>
    </source>
</reference>
<gene>
    <name evidence="10" type="ORF">SmJEL517_g02131</name>
</gene>
<feature type="region of interest" description="Disordered" evidence="9">
    <location>
        <begin position="166"/>
        <end position="213"/>
    </location>
</feature>
<keyword evidence="2" id="KW-0813">Transport</keyword>
<dbReference type="AlphaFoldDB" id="A0A507CBY6"/>
<name>A0A507CBY6_9FUNG</name>
<dbReference type="Pfam" id="PF15967">
    <property type="entry name" value="Nucleoporin_FG2"/>
    <property type="match status" value="1"/>
</dbReference>
<dbReference type="EMBL" id="QEAO01000008">
    <property type="protein sequence ID" value="TPX35526.1"/>
    <property type="molecule type" value="Genomic_DNA"/>
</dbReference>
<evidence type="ECO:0008006" key="12">
    <source>
        <dbReference type="Google" id="ProtNLM"/>
    </source>
</evidence>
<dbReference type="Proteomes" id="UP000319731">
    <property type="component" value="Unassembled WGS sequence"/>
</dbReference>
<accession>A0A507CBY6</accession>
<evidence type="ECO:0000256" key="9">
    <source>
        <dbReference type="SAM" id="MobiDB-lite"/>
    </source>
</evidence>
<evidence type="ECO:0000256" key="2">
    <source>
        <dbReference type="ARBA" id="ARBA00022448"/>
    </source>
</evidence>
<dbReference type="GO" id="GO:0051028">
    <property type="term" value="P:mRNA transport"/>
    <property type="evidence" value="ECO:0007669"/>
    <property type="project" value="UniProtKB-KW"/>
</dbReference>
<dbReference type="Gene3D" id="6.10.140.1350">
    <property type="match status" value="1"/>
</dbReference>
<evidence type="ECO:0000313" key="11">
    <source>
        <dbReference type="Proteomes" id="UP000319731"/>
    </source>
</evidence>
<feature type="compositionally biased region" description="Low complexity" evidence="9">
    <location>
        <begin position="10"/>
        <end position="57"/>
    </location>
</feature>
<evidence type="ECO:0000256" key="4">
    <source>
        <dbReference type="ARBA" id="ARBA00022927"/>
    </source>
</evidence>
<organism evidence="10 11">
    <name type="scientific">Synchytrium microbalum</name>
    <dbReference type="NCBI Taxonomy" id="1806994"/>
    <lineage>
        <taxon>Eukaryota</taxon>
        <taxon>Fungi</taxon>
        <taxon>Fungi incertae sedis</taxon>
        <taxon>Chytridiomycota</taxon>
        <taxon>Chytridiomycota incertae sedis</taxon>
        <taxon>Chytridiomycetes</taxon>
        <taxon>Synchytriales</taxon>
        <taxon>Synchytriaceae</taxon>
        <taxon>Synchytrium</taxon>
    </lineage>
</organism>
<dbReference type="GO" id="GO:0015031">
    <property type="term" value="P:protein transport"/>
    <property type="evidence" value="ECO:0007669"/>
    <property type="project" value="UniProtKB-KW"/>
</dbReference>
<protein>
    <recommendedName>
        <fullName evidence="12">Nucleoporin Nup54 alpha-helical domain-containing protein</fullName>
    </recommendedName>
</protein>
<keyword evidence="4" id="KW-0653">Protein transport</keyword>
<keyword evidence="3" id="KW-0509">mRNA transport</keyword>
<dbReference type="GO" id="GO:0005643">
    <property type="term" value="C:nuclear pore"/>
    <property type="evidence" value="ECO:0007669"/>
    <property type="project" value="UniProtKB-SubCell"/>
</dbReference>
<dbReference type="RefSeq" id="XP_031025999.1">
    <property type="nucleotide sequence ID" value="XM_031168059.1"/>
</dbReference>
<dbReference type="GO" id="GO:0008139">
    <property type="term" value="F:nuclear localization sequence binding"/>
    <property type="evidence" value="ECO:0007669"/>
    <property type="project" value="InterPro"/>
</dbReference>
<feature type="coiled-coil region" evidence="8">
    <location>
        <begin position="252"/>
        <end position="279"/>
    </location>
</feature>
<feature type="region of interest" description="Disordered" evidence="9">
    <location>
        <begin position="1"/>
        <end position="154"/>
    </location>
</feature>
<comment type="caution">
    <text evidence="10">The sequence shown here is derived from an EMBL/GenBank/DDBJ whole genome shotgun (WGS) entry which is preliminary data.</text>
</comment>
<evidence type="ECO:0000256" key="1">
    <source>
        <dbReference type="ARBA" id="ARBA00004567"/>
    </source>
</evidence>
<evidence type="ECO:0000256" key="8">
    <source>
        <dbReference type="SAM" id="Coils"/>
    </source>
</evidence>
<feature type="compositionally biased region" description="Polar residues" evidence="9">
    <location>
        <begin position="58"/>
        <end position="87"/>
    </location>
</feature>
<feature type="compositionally biased region" description="Low complexity" evidence="9">
    <location>
        <begin position="176"/>
        <end position="207"/>
    </location>
</feature>
<keyword evidence="5" id="KW-0811">Translocation</keyword>
<dbReference type="PANTHER" id="PTHR13437">
    <property type="entry name" value="NUCLEOPORIN P58/P45 NUCLEOPORIN-LIKE PROTEIN 1"/>
    <property type="match status" value="1"/>
</dbReference>
<evidence type="ECO:0000256" key="7">
    <source>
        <dbReference type="ARBA" id="ARBA00023242"/>
    </source>
</evidence>
<dbReference type="InterPro" id="IPR024882">
    <property type="entry name" value="NUP58/p45/49"/>
</dbReference>
<dbReference type="OrthoDB" id="2538017at2759"/>
<keyword evidence="8" id="KW-0175">Coiled coil</keyword>
<sequence>MFTPGGGFGAAPATPFGQQAQQQPQTPFGQPTPMTPSIFGTQQPAAPQFGQPQQQQQMGSFATTPAQAPPTSLFGTAPTSAAPQSSLFGAPGTQPQQQQQTNLFGAAQQPQQQQQQTNLFGAPQQPQQQQQTNLFGAPAQQQQQPSSSLFGTPAVVASAPGSSLFPQPAAPATSSLFGGQQPAAPQAGGLFGPATIQAPPPAQAGAPNPLDASKIKDSKYQELPEEYRKFIDELDAHIRKQVHLANDVSVMAANSSDEVKRSESQIKELNKRVSSAKQLLARDSYLTDELREDVRKALRNGEMVMRFVDRARPPNQPVYLPTEAEAARRYFESLAIGLEVKLQTCLQALEELEQVVPSSMQRSTMSIQDMVDTLESQHDVFMGIAAQAASIHETIERHWEEYRNFKRNYLNSDVSSRRISSKPSNGGDQGSLAASMLRPASVNAANALAASGQQQQQQQLLQQQATSQSQQVPQMQTFFGAAPVTAAKKTTRKTTRS</sequence>
<evidence type="ECO:0000256" key="3">
    <source>
        <dbReference type="ARBA" id="ARBA00022816"/>
    </source>
</evidence>
<dbReference type="GeneID" id="42003356"/>
<dbReference type="InterPro" id="IPR025574">
    <property type="entry name" value="Nucleoporin_FG_rpt"/>
</dbReference>
<dbReference type="Pfam" id="PF13634">
    <property type="entry name" value="Nucleoporin_FG"/>
    <property type="match status" value="2"/>
</dbReference>
<keyword evidence="6" id="KW-0906">Nuclear pore complex</keyword>
<comment type="subcellular location">
    <subcellularLocation>
        <location evidence="1">Nucleus</location>
        <location evidence="1">Nuclear pore complex</location>
    </subcellularLocation>
</comment>
<proteinExistence type="predicted"/>
<keyword evidence="11" id="KW-1185">Reference proteome</keyword>
<dbReference type="PANTHER" id="PTHR13437:SF2">
    <property type="entry name" value="NUCLEOPORIN P58_P45"/>
    <property type="match status" value="1"/>
</dbReference>
<evidence type="ECO:0000313" key="10">
    <source>
        <dbReference type="EMBL" id="TPX35526.1"/>
    </source>
</evidence>
<feature type="compositionally biased region" description="Low complexity" evidence="9">
    <location>
        <begin position="123"/>
        <end position="148"/>
    </location>
</feature>
<evidence type="ECO:0000256" key="5">
    <source>
        <dbReference type="ARBA" id="ARBA00023010"/>
    </source>
</evidence>
<keyword evidence="7" id="KW-0539">Nucleus</keyword>